<reference evidence="1 2" key="1">
    <citation type="journal article" date="2019" name="Emerg. Microbes Infect.">
        <title>Comprehensive subspecies identification of 175 nontuberculous mycobacteria species based on 7547 genomic profiles.</title>
        <authorList>
            <person name="Matsumoto Y."/>
            <person name="Kinjo T."/>
            <person name="Motooka D."/>
            <person name="Nabeya D."/>
            <person name="Jung N."/>
            <person name="Uechi K."/>
            <person name="Horii T."/>
            <person name="Iida T."/>
            <person name="Fujita J."/>
            <person name="Nakamura S."/>
        </authorList>
    </citation>
    <scope>NUCLEOTIDE SEQUENCE [LARGE SCALE GENOMIC DNA]</scope>
    <source>
        <strain evidence="1 2">JCM 30622</strain>
    </source>
</reference>
<dbReference type="Proteomes" id="UP000466578">
    <property type="component" value="Chromosome"/>
</dbReference>
<accession>A0ABN6AFV7</accession>
<sequence>MMGETIRYVVVCGCTGSIEPIAFIEDHRPSEHPQSALRGFITVTGPSTQAIVSGLASTMAIPQDEANTRRKTANVSEIFWSDGHVEWTLRCLHCSVQVQMHRDRIRATVDRLAVGDWQVLSSPDGDEPEPHIVPLGVLCTMVAQQNG</sequence>
<dbReference type="EMBL" id="AP022597">
    <property type="protein sequence ID" value="BBY67918.1"/>
    <property type="molecule type" value="Genomic_DNA"/>
</dbReference>
<proteinExistence type="predicted"/>
<gene>
    <name evidence="1" type="ORF">MPRI_01050</name>
</gene>
<evidence type="ECO:0000313" key="2">
    <source>
        <dbReference type="Proteomes" id="UP000466578"/>
    </source>
</evidence>
<protein>
    <submittedName>
        <fullName evidence="1">Uncharacterized protein</fullName>
    </submittedName>
</protein>
<organism evidence="1 2">
    <name type="scientific">Mycobacterium paraintracellulare</name>
    <dbReference type="NCBI Taxonomy" id="1138383"/>
    <lineage>
        <taxon>Bacteria</taxon>
        <taxon>Bacillati</taxon>
        <taxon>Actinomycetota</taxon>
        <taxon>Actinomycetes</taxon>
        <taxon>Mycobacteriales</taxon>
        <taxon>Mycobacteriaceae</taxon>
        <taxon>Mycobacterium</taxon>
        <taxon>Mycobacterium avium complex (MAC)</taxon>
    </lineage>
</organism>
<name>A0ABN6AFV7_9MYCO</name>
<evidence type="ECO:0000313" key="1">
    <source>
        <dbReference type="EMBL" id="BBY67918.1"/>
    </source>
</evidence>
<keyword evidence="2" id="KW-1185">Reference proteome</keyword>